<keyword evidence="1" id="KW-1133">Transmembrane helix</keyword>
<dbReference type="RefSeq" id="WP_163588863.1">
    <property type="nucleotide sequence ID" value="NZ_CP040855.1"/>
</dbReference>
<feature type="transmembrane region" description="Helical" evidence="1">
    <location>
        <begin position="190"/>
        <end position="209"/>
    </location>
</feature>
<proteinExistence type="predicted"/>
<evidence type="ECO:0000313" key="2">
    <source>
        <dbReference type="EMBL" id="QIA88503.1"/>
    </source>
</evidence>
<organism evidence="2 3">
    <name type="scientific">Lactobacillus johnsonii</name>
    <dbReference type="NCBI Taxonomy" id="33959"/>
    <lineage>
        <taxon>Bacteria</taxon>
        <taxon>Bacillati</taxon>
        <taxon>Bacillota</taxon>
        <taxon>Bacilli</taxon>
        <taxon>Lactobacillales</taxon>
        <taxon>Lactobacillaceae</taxon>
        <taxon>Lactobacillus</taxon>
    </lineage>
</organism>
<protein>
    <submittedName>
        <fullName evidence="2">Uncharacterized protein</fullName>
    </submittedName>
</protein>
<evidence type="ECO:0000313" key="3">
    <source>
        <dbReference type="Proteomes" id="UP000464749"/>
    </source>
</evidence>
<gene>
    <name evidence="2" type="ORF">FEE39_09655</name>
</gene>
<accession>A0A9X7XVH1</accession>
<keyword evidence="2" id="KW-0614">Plasmid</keyword>
<dbReference type="AlphaFoldDB" id="A0A9X7XVH1"/>
<dbReference type="Proteomes" id="UP000464749">
    <property type="component" value="Plasmid unnamed1"/>
</dbReference>
<reference evidence="2 3" key="1">
    <citation type="submission" date="2019-06" db="EMBL/GenBank/DDBJ databases">
        <title>Whole genome sequencing of Lactobacillus johnsonii strain G2A.</title>
        <authorList>
            <person name="Conlan S."/>
            <person name="Thomas P.J."/>
            <person name="Mullikin J."/>
            <person name="Singer J."/>
            <person name="Weaver C."/>
            <person name="Segre J.A."/>
        </authorList>
    </citation>
    <scope>NUCLEOTIDE SEQUENCE [LARGE SCALE GENOMIC DNA]</scope>
    <source>
        <strain evidence="2 3">G2A</strain>
        <plasmid evidence="2 3">unnamed1</plasmid>
    </source>
</reference>
<geneLocation type="plasmid" evidence="2 3">
    <name>unnamed1</name>
</geneLocation>
<name>A0A9X7XVH1_LACJH</name>
<evidence type="ECO:0000256" key="1">
    <source>
        <dbReference type="SAM" id="Phobius"/>
    </source>
</evidence>
<feature type="transmembrane region" description="Helical" evidence="1">
    <location>
        <begin position="166"/>
        <end position="184"/>
    </location>
</feature>
<dbReference type="EMBL" id="CP040855">
    <property type="protein sequence ID" value="QIA88503.1"/>
    <property type="molecule type" value="Genomic_DNA"/>
</dbReference>
<sequence>MRTASDVRKVMPQEFPPTVVDVKPKIKSMLTSEEYITYVNKYLDKKIDMSIERNKELIQTYGNQNYPFVILEKYIDYKFLANYLVMELNLSVEERDAFVKFNLAGYTLQKVKKLVKHLMIRERGFSFLEDKTQYYNLYDEIETRQEYLYSEACFYIENNSINKKTVLLKELTLVMIAELVIIAISQFEAWGLGFVPIVAAPLAIIILIVEDRKKLKKIRKQEQRLILLENEEKYEKS</sequence>
<keyword evidence="1" id="KW-0812">Transmembrane</keyword>
<keyword evidence="1" id="KW-0472">Membrane</keyword>